<keyword evidence="9 24" id="KW-0945">Host-virus interaction</keyword>
<feature type="domain" description="Retroviral envelope protein GP41-like" evidence="26">
    <location>
        <begin position="521"/>
        <end position="717"/>
    </location>
</feature>
<dbReference type="Gene3D" id="2.170.40.20">
    <property type="entry name" value="Human immunodeficiency virus 1, Gp160, envelope glycoprotein"/>
    <property type="match status" value="2"/>
</dbReference>
<keyword evidence="8 24" id="KW-1032">Host cell membrane</keyword>
<dbReference type="Pfam" id="PF00517">
    <property type="entry name" value="GP41"/>
    <property type="match status" value="1"/>
</dbReference>
<dbReference type="GO" id="GO:0020002">
    <property type="term" value="C:host cell plasma membrane"/>
    <property type="evidence" value="ECO:0007669"/>
    <property type="project" value="UniProtKB-SubCell"/>
</dbReference>
<dbReference type="InterPro" id="IPR000328">
    <property type="entry name" value="GP41-like"/>
</dbReference>
<name>G8J995_9HIV2</name>
<keyword evidence="16 24" id="KW-1043">Host membrane</keyword>
<evidence type="ECO:0000256" key="13">
    <source>
        <dbReference type="ARBA" id="ARBA00022703"/>
    </source>
</evidence>
<evidence type="ECO:0000256" key="5">
    <source>
        <dbReference type="ARBA" id="ARBA00004578"/>
    </source>
</evidence>
<proteinExistence type="predicted"/>
<protein>
    <recommendedName>
        <fullName evidence="24">Envelope glycoprotein gp160</fullName>
    </recommendedName>
    <component>
        <recommendedName>
            <fullName evidence="24">Surface protein gp120</fullName>
            <shortName evidence="24">SU</shortName>
        </recommendedName>
        <alternativeName>
            <fullName evidence="24">Glycoprotein 120</fullName>
            <shortName evidence="24">gp120</shortName>
        </alternativeName>
    </component>
    <component>
        <recommendedName>
            <fullName evidence="24">Transmembrane protein gp41</fullName>
            <shortName evidence="24">TM</shortName>
        </recommendedName>
    </component>
</protein>
<evidence type="ECO:0000256" key="18">
    <source>
        <dbReference type="ARBA" id="ARBA00022989"/>
    </source>
</evidence>
<dbReference type="SUPFAM" id="SSF58069">
    <property type="entry name" value="Virus ectodomain"/>
    <property type="match status" value="1"/>
</dbReference>
<keyword evidence="15 24" id="KW-0946">Virion</keyword>
<dbReference type="Gene3D" id="1.10.287.210">
    <property type="match status" value="1"/>
</dbReference>
<organism evidence="27">
    <name type="scientific">Human immunodeficiency virus 2</name>
    <dbReference type="NCBI Taxonomy" id="11709"/>
    <lineage>
        <taxon>Viruses</taxon>
        <taxon>Riboviria</taxon>
        <taxon>Pararnavirae</taxon>
        <taxon>Artverviricota</taxon>
        <taxon>Revtraviricetes</taxon>
        <taxon>Ortervirales</taxon>
        <taxon>Retroviridae</taxon>
        <taxon>Orthoretrovirinae</taxon>
        <taxon>Lentivirus</taxon>
        <taxon>Lentivirus humimdef2</taxon>
    </lineage>
</organism>
<evidence type="ECO:0000256" key="7">
    <source>
        <dbReference type="ARBA" id="ARBA00022506"/>
    </source>
</evidence>
<keyword evidence="12 24" id="KW-0812">Transmembrane</keyword>
<keyword evidence="7 24" id="KW-1168">Fusion of virus membrane with host membrane</keyword>
<evidence type="ECO:0000256" key="8">
    <source>
        <dbReference type="ARBA" id="ARBA00022511"/>
    </source>
</evidence>
<evidence type="ECO:0000259" key="25">
    <source>
        <dbReference type="Pfam" id="PF00516"/>
    </source>
</evidence>
<evidence type="ECO:0000259" key="26">
    <source>
        <dbReference type="Pfam" id="PF00517"/>
    </source>
</evidence>
<keyword evidence="14 24" id="KW-1161">Viral attachment to host cell</keyword>
<reference evidence="27" key="1">
    <citation type="journal article" date="2012" name="J. Virol.">
        <title>Potent Autologous and Heterologous Neutralizing Antibody Responses Occur in HIV-2 Infection across a Broad Range of Infection Outcomes.</title>
        <authorList>
            <person name="de Silva T.I."/>
            <person name="Aasa-Chapman M."/>
            <person name="Cotten M."/>
            <person name="Hue S."/>
            <person name="Robinson J."/>
            <person name="Bibollet-Ruche F."/>
            <person name="Sarge-Njie R."/>
            <person name="Berry N."/>
            <person name="Jaye A."/>
            <person name="Aaby P."/>
            <person name="Whittle H."/>
            <person name="Rowland-Jones S."/>
            <person name="Weiss R."/>
        </authorList>
    </citation>
    <scope>NUCLEOTIDE SEQUENCE</scope>
    <source>
        <strain evidence="27">CA7253</strain>
    </source>
</reference>
<comment type="domain">
    <text evidence="24">The 17 amino acids long immunosuppressive region is present in many retroviral envelope proteins. Synthetic peptides derived from this relatively conserved sequence inhibit immune function in vitro and in vivo.</text>
</comment>
<keyword evidence="18 24" id="KW-1133">Transmembrane helix</keyword>
<evidence type="ECO:0000256" key="2">
    <source>
        <dbReference type="ARBA" id="ARBA00004433"/>
    </source>
</evidence>
<evidence type="ECO:0000313" key="27">
    <source>
        <dbReference type="EMBL" id="AET74254.1"/>
    </source>
</evidence>
<evidence type="ECO:0000256" key="20">
    <source>
        <dbReference type="ARBA" id="ARBA00023136"/>
    </source>
</evidence>
<evidence type="ECO:0000256" key="17">
    <source>
        <dbReference type="ARBA" id="ARBA00022879"/>
    </source>
</evidence>
<keyword evidence="11 24" id="KW-0165">Cleavage on pair of basic residues</keyword>
<comment type="caution">
    <text evidence="24">Lacks conserved residue(s) required for the propagation of feature annotation.</text>
</comment>
<evidence type="ECO:0000256" key="9">
    <source>
        <dbReference type="ARBA" id="ARBA00022581"/>
    </source>
</evidence>
<keyword evidence="13 24" id="KW-0053">Apoptosis</keyword>
<evidence type="ECO:0000256" key="19">
    <source>
        <dbReference type="ARBA" id="ARBA00023046"/>
    </source>
</evidence>
<evidence type="ECO:0000256" key="22">
    <source>
        <dbReference type="ARBA" id="ARBA00023180"/>
    </source>
</evidence>
<dbReference type="GO" id="GO:0019062">
    <property type="term" value="P:virion attachment to host cell"/>
    <property type="evidence" value="ECO:0007669"/>
    <property type="project" value="UniProtKB-UniRule"/>
</dbReference>
<evidence type="ECO:0000256" key="11">
    <source>
        <dbReference type="ARBA" id="ARBA00022685"/>
    </source>
</evidence>
<keyword evidence="21" id="KW-1015">Disulfide bond</keyword>
<evidence type="ECO:0000256" key="10">
    <source>
        <dbReference type="ARBA" id="ARBA00022595"/>
    </source>
</evidence>
<dbReference type="GO" id="GO:0044175">
    <property type="term" value="C:host cell endosome membrane"/>
    <property type="evidence" value="ECO:0007669"/>
    <property type="project" value="UniProtKB-SubCell"/>
</dbReference>
<organismHost>
    <name type="scientific">Homo sapiens</name>
    <name type="common">Human</name>
    <dbReference type="NCBI Taxonomy" id="9606"/>
</organismHost>
<dbReference type="Pfam" id="PF00516">
    <property type="entry name" value="GP120"/>
    <property type="match status" value="1"/>
</dbReference>
<keyword evidence="17 24" id="KW-0261">Viral envelope protein</keyword>
<evidence type="ECO:0000256" key="15">
    <source>
        <dbReference type="ARBA" id="ARBA00022844"/>
    </source>
</evidence>
<sequence length="850" mass="97346">MTSEKTQLLIAILLASTCLLYCKQYVTVFYGVPAWRNASIPLFCATKNRDTWGTIQCLPDNDDYQEIALNVTEAFDAWNNTVTEQAIDDVKRLFETSIKPCVKLTPLCVAMNCTNVTSTANTTITISSTNMIVNDSSPCASNDSCPGMGEEEMVQCNFSMTGLQRDKVKQYNETWYSRDVVCDQGENDTRRCYMNHCNTSVITESCDKHYWDDMRFRYCAPPGYALLRCNDTNYSGFMPNCSKVVAATCTRMMETQTSTWFGFNGTRAENRTYIYWHSKSNRTIISLNKSFNLSLHCKRPGNKTVVPITLMSGLVFHSQPINTRPRQAWCWFEGEWKEAMQEVKRAIAKHPRYTGTNDTGKINLTAPGRGSDPEVSYMWTNCRGEFLYCNMTWFLNWVENRTGIQRNYAPCHIRQIINTWHKVGKNVYLPPREGELVCNSTVTSLIADIDWIDKNGTNITFSAEVSELYRLELGDYKLVEITPIGFAPTTEKRYSPNHGRPKRGVFVLGFLGFLATAGSAMGAASLTLSAQSRTLLAGIVQQQQQLLDVVKRQQEMLRLTVWGTKNLQARVTAIEKYLGDQARLNSWGCAFRQVCHTTVPWVNDTLMPDWKNMTWQKWEEQIRYLEANISDSLEQAQIQQEKNTYELQKLNSWDVFTNWLDLTSWIKYIQYGVYIVVGIIALRIVIYVVQMLSRLRKGYRPVFSSPPGYIQQIHIHKGQEQPTREGTEEDVGDNGGDRSWPWPIAYLHFLIRLLIRLLITLYNSCRDLLSRIFQTLQPILRNLRDWLRIKTALLQYGCEWIQEAFQAAARTTGETLAGACRGLWRTLGRIGRGIFAVPRRIRQGAEIALL</sequence>
<evidence type="ECO:0000256" key="3">
    <source>
        <dbReference type="ARBA" id="ARBA00004505"/>
    </source>
</evidence>
<dbReference type="EMBL" id="JN863898">
    <property type="protein sequence ID" value="AET74254.1"/>
    <property type="molecule type" value="Genomic_RNA"/>
</dbReference>
<keyword evidence="19 24" id="KW-1039">Host endosome</keyword>
<dbReference type="InterPro" id="IPR000777">
    <property type="entry name" value="HIV1_Gp120"/>
</dbReference>
<keyword evidence="10 24" id="KW-1162">Viral penetration into host cytoplasm</keyword>
<evidence type="ECO:0000256" key="6">
    <source>
        <dbReference type="ARBA" id="ARBA00004650"/>
    </source>
</evidence>
<keyword evidence="22" id="KW-0325">Glycoprotein</keyword>
<evidence type="ECO:0000256" key="14">
    <source>
        <dbReference type="ARBA" id="ARBA00022804"/>
    </source>
</evidence>
<keyword evidence="23 24" id="KW-1160">Virus entry into host cell</keyword>
<evidence type="ECO:0000256" key="12">
    <source>
        <dbReference type="ARBA" id="ARBA00022692"/>
    </source>
</evidence>
<evidence type="ECO:0000256" key="16">
    <source>
        <dbReference type="ARBA" id="ARBA00022870"/>
    </source>
</evidence>
<dbReference type="InterPro" id="IPR036377">
    <property type="entry name" value="Gp120_core_sf"/>
</dbReference>
<evidence type="ECO:0000256" key="4">
    <source>
        <dbReference type="ARBA" id="ARBA00004563"/>
    </source>
</evidence>
<dbReference type="CDD" id="cd09909">
    <property type="entry name" value="HIV-1-like_HR1-HR2"/>
    <property type="match status" value="1"/>
</dbReference>
<dbReference type="GO" id="GO:0055036">
    <property type="term" value="C:virion membrane"/>
    <property type="evidence" value="ECO:0007669"/>
    <property type="project" value="UniProtKB-SubCell"/>
</dbReference>
<comment type="subunit">
    <text evidence="24">The mature envelope protein (Env) consists of a homotrimer of non-covalently associated gp120-gp41 heterodimers. The resulting complex protrudes from the virus surface as a spike.</text>
</comment>
<keyword evidence="20 24" id="KW-0472">Membrane</keyword>
<accession>G8J995</accession>
<dbReference type="GO" id="GO:0005198">
    <property type="term" value="F:structural molecule activity"/>
    <property type="evidence" value="ECO:0007669"/>
    <property type="project" value="InterPro"/>
</dbReference>
<evidence type="ECO:0000256" key="1">
    <source>
        <dbReference type="ARBA" id="ARBA00004402"/>
    </source>
</evidence>
<evidence type="ECO:0000256" key="24">
    <source>
        <dbReference type="RuleBase" id="RU363095"/>
    </source>
</evidence>
<dbReference type="GO" id="GO:0039663">
    <property type="term" value="P:membrane fusion involved in viral entry into host cell"/>
    <property type="evidence" value="ECO:0007669"/>
    <property type="project" value="UniProtKB-KW"/>
</dbReference>
<evidence type="ECO:0000256" key="21">
    <source>
        <dbReference type="ARBA" id="ARBA00023157"/>
    </source>
</evidence>
<evidence type="ECO:0000256" key="23">
    <source>
        <dbReference type="ARBA" id="ARBA00023296"/>
    </source>
</evidence>
<feature type="transmembrane region" description="Helical" evidence="24">
    <location>
        <begin position="505"/>
        <end position="528"/>
    </location>
</feature>
<dbReference type="GO" id="GO:0019031">
    <property type="term" value="C:viral envelope"/>
    <property type="evidence" value="ECO:0007669"/>
    <property type="project" value="UniProtKB-KW"/>
</dbReference>
<dbReference type="SUPFAM" id="SSF56502">
    <property type="entry name" value="gp120 core"/>
    <property type="match status" value="1"/>
</dbReference>
<feature type="domain" description="Human immunodeficiency virus 1 envelope glycoprotein Gp120" evidence="25">
    <location>
        <begin position="24"/>
        <end position="503"/>
    </location>
</feature>
<feature type="transmembrane region" description="Helical" evidence="24">
    <location>
        <begin position="671"/>
        <end position="692"/>
    </location>
</feature>
<dbReference type="GO" id="GO:0046718">
    <property type="term" value="P:symbiont entry into host cell"/>
    <property type="evidence" value="ECO:0007669"/>
    <property type="project" value="UniProtKB-KW"/>
</dbReference>
<comment type="subcellular location">
    <subcellularLocation>
        <location evidence="3">Host cell membrane</location>
        <topology evidence="3">Peripheral membrane protein</topology>
    </subcellularLocation>
    <subcellularLocation>
        <location evidence="1">Host cell membrane</location>
        <topology evidence="1">Single-pass type I membrane protein</topology>
    </subcellularLocation>
    <subcellularLocation>
        <location evidence="2">Host endosome membrane</location>
        <topology evidence="2">Peripheral membrane protein</topology>
    </subcellularLocation>
    <subcellularLocation>
        <location evidence="5">Host endosome membrane</location>
        <topology evidence="5">Single-pass type I membrane protein</topology>
    </subcellularLocation>
    <subcellularLocation>
        <location evidence="6">Virion membrane</location>
        <topology evidence="6">Peripheral membrane protein</topology>
    </subcellularLocation>
    <subcellularLocation>
        <location evidence="4">Virion membrane</location>
        <topology evidence="4">Single-pass type I membrane protein</topology>
    </subcellularLocation>
</comment>